<evidence type="ECO:0000313" key="7">
    <source>
        <dbReference type="EMBL" id="UXD22287.1"/>
    </source>
</evidence>
<evidence type="ECO:0000259" key="4">
    <source>
        <dbReference type="PROSITE" id="PS51192"/>
    </source>
</evidence>
<dbReference type="GO" id="GO:0003677">
    <property type="term" value="F:DNA binding"/>
    <property type="evidence" value="ECO:0007669"/>
    <property type="project" value="InterPro"/>
</dbReference>
<name>A0A977KAX2_9CREN</name>
<reference evidence="7" key="1">
    <citation type="submission" date="2013-11" db="EMBL/GenBank/DDBJ databases">
        <title>Comparative genomics of Ignicoccus.</title>
        <authorList>
            <person name="Podar M."/>
        </authorList>
    </citation>
    <scope>NUCLEOTIDE SEQUENCE</scope>
    <source>
        <strain evidence="7">DSM 13166</strain>
    </source>
</reference>
<evidence type="ECO:0000256" key="1">
    <source>
        <dbReference type="ARBA" id="ARBA00022741"/>
    </source>
</evidence>
<dbReference type="InterPro" id="IPR014013">
    <property type="entry name" value="Helic_SF1/SF2_ATP-bd_DinG/Rad3"/>
</dbReference>
<dbReference type="GO" id="GO:0005524">
    <property type="term" value="F:ATP binding"/>
    <property type="evidence" value="ECO:0007669"/>
    <property type="project" value="UniProtKB-KW"/>
</dbReference>
<dbReference type="SMART" id="SM00487">
    <property type="entry name" value="DEXDc"/>
    <property type="match status" value="1"/>
</dbReference>
<dbReference type="InterPro" id="IPR052511">
    <property type="entry name" value="ATP-dep_Helicase"/>
</dbReference>
<organism evidence="7 8">
    <name type="scientific">Ignicoccus pacificus DSM 13166</name>
    <dbReference type="NCBI Taxonomy" id="940294"/>
    <lineage>
        <taxon>Archaea</taxon>
        <taxon>Thermoproteota</taxon>
        <taxon>Thermoprotei</taxon>
        <taxon>Desulfurococcales</taxon>
        <taxon>Desulfurococcaceae</taxon>
        <taxon>Ignicoccus</taxon>
    </lineage>
</organism>
<protein>
    <recommendedName>
        <fullName evidence="9">DEAD/DEAH box helicase</fullName>
    </recommendedName>
</protein>
<sequence length="1263" mass="144561">MRTWLFKKLRKEDRKARMIYHALVQDLVLNDVATMRTGYPLHTFLVTGFVENDGQKVPKAAYFVSPLPVVIPRTDIRLTMPLEYVLYSFLYTAYRLEVGLPVCLNDSAALVNVPQEFFKNRYTIKKTITEWAFEDPNKNFEEALISLLLDLVDSLLLRPTTPDVSWSVDPLLSNVLEYISDRLGKIINIEKVKRMLKREGLSGLHFKSFHGLLVKQQAGASALPDYSNAFNVLLTPSVIELPSAKELFEYDYKEGFSYDFSQLRNKLEASMTSFLGGSEEVKKIVGALFETLKELGYTRASAFQYSSLLKLLGSDSSKEKLITVVSPTGSGKTLVFSLYSMLKVLKYKLEGKYKKVIFVYPRKTLEVDQLQKIVELILTFNLKLQEKKINKIIKIGIRDGDSPQRLRKKEEIRGIKIKFNNKEYTLYQGIHEDKEANFLDNRVLEYLYVWDAKENSKERDPFEDEETDIVITNHSMLYKKAMEKKGALKNVGLIVIDEAHVVYKRDYLSTINGALARIYQAIAGSILERETLDELSISDELVNKFLDKITNELEVMLSSATAGSNVLLKNSFFTQNIQAIVDLGPVPLSSLEDFASTILGKRVVEGYRRRNAFMTLTPQPPSKTLKSPYKLKVISAVSTFHTKKYLNTFGEILIDFTHATLALERSHQLVYGKKKKYVSLAFINSKKDIKDIMKMYVERYLAEERDLADRALLTVDKESWVEWSRYPETFANTLEDKQREGKYAFILNSQDYPFSISLIDSKIRRSAIKRIGIVLQEAAEKSGNAFEWINTDPLRDFQTLSLYLNVYDIKALRSGFENPYLLITSSTNNYIAQNVLNAELWAYDVTRTHDLNYNEDRNKLEEALKRGRASILYHHADLKKDIRSYLESEIKKKPPLVLLATSTLEVGVDLPNIPFVVQGGIDYVETADFLQRVGRSGRAGETFFISLATIVLKNRGVDSTIRNDEELIEYAVNLRLGLTASPLSDPIITTKQTISLIYNFNKNKYPDIMDIIRDRDVIGFVKSAAIAYSEYPKEFIPNVTRNLRVWLIYYATVKDALEGATHTNKISEIGCDEVNEKEIISLLLAKLYSPHITMELKSLLRELLNTLEIPTNHKEGTKFLLMISSFLDLIDKNDKLTEQELELLAKVLRYLAPRALPILPTYLLDYIMNKTLKIIISNVDKDNRELINLMICILYCVIKNIKRVSVKVSKSFEVDSLIDRVLRDNFFGLFEEYGAPTNSNSCDGQSCDPNSFLMASRPLRYER</sequence>
<feature type="domain" description="Helicase C-terminal" evidence="6">
    <location>
        <begin position="830"/>
        <end position="987"/>
    </location>
</feature>
<gene>
    <name evidence="7" type="ORF">IPA_03230</name>
</gene>
<evidence type="ECO:0000256" key="2">
    <source>
        <dbReference type="ARBA" id="ARBA00022801"/>
    </source>
</evidence>
<dbReference type="GO" id="GO:0140097">
    <property type="term" value="F:catalytic activity, acting on DNA"/>
    <property type="evidence" value="ECO:0007669"/>
    <property type="project" value="UniProtKB-ARBA"/>
</dbReference>
<dbReference type="GO" id="GO:0016887">
    <property type="term" value="F:ATP hydrolysis activity"/>
    <property type="evidence" value="ECO:0007669"/>
    <property type="project" value="TreeGrafter"/>
</dbReference>
<dbReference type="EMBL" id="CP006868">
    <property type="protein sequence ID" value="UXD22287.1"/>
    <property type="molecule type" value="Genomic_DNA"/>
</dbReference>
<keyword evidence="2" id="KW-0378">Hydrolase</keyword>
<dbReference type="Gene3D" id="3.40.50.300">
    <property type="entry name" value="P-loop containing nucleotide triphosphate hydrolases"/>
    <property type="match status" value="2"/>
</dbReference>
<keyword evidence="3" id="KW-0067">ATP-binding</keyword>
<keyword evidence="8" id="KW-1185">Reference proteome</keyword>
<dbReference type="PANTHER" id="PTHR47962:SF5">
    <property type="entry name" value="ATP-DEPENDENT HELICASE LHR-RELATED"/>
    <property type="match status" value="1"/>
</dbReference>
<dbReference type="InterPro" id="IPR014001">
    <property type="entry name" value="Helicase_ATP-bd"/>
</dbReference>
<dbReference type="PROSITE" id="PS51193">
    <property type="entry name" value="HELICASE_ATP_BIND_2"/>
    <property type="match status" value="1"/>
</dbReference>
<dbReference type="Proteomes" id="UP001063698">
    <property type="component" value="Chromosome"/>
</dbReference>
<dbReference type="GO" id="GO:0120545">
    <property type="term" value="F:nucleic acid conformation isomerase activity"/>
    <property type="evidence" value="ECO:0007669"/>
    <property type="project" value="UniProtKB-ARBA"/>
</dbReference>
<evidence type="ECO:0000256" key="3">
    <source>
        <dbReference type="ARBA" id="ARBA00022840"/>
    </source>
</evidence>
<feature type="domain" description="Helicase ATP-binding" evidence="5">
    <location>
        <begin position="290"/>
        <end position="557"/>
    </location>
</feature>
<dbReference type="Pfam" id="PF00271">
    <property type="entry name" value="Helicase_C"/>
    <property type="match status" value="1"/>
</dbReference>
<dbReference type="Pfam" id="PF04851">
    <property type="entry name" value="ResIII"/>
    <property type="match status" value="1"/>
</dbReference>
<evidence type="ECO:0008006" key="9">
    <source>
        <dbReference type="Google" id="ProtNLM"/>
    </source>
</evidence>
<feature type="domain" description="Helicase ATP-binding" evidence="4">
    <location>
        <begin position="313"/>
        <end position="580"/>
    </location>
</feature>
<dbReference type="InterPro" id="IPR006935">
    <property type="entry name" value="Helicase/UvrB_N"/>
</dbReference>
<dbReference type="InterPro" id="IPR001650">
    <property type="entry name" value="Helicase_C-like"/>
</dbReference>
<dbReference type="SUPFAM" id="SSF52540">
    <property type="entry name" value="P-loop containing nucleoside triphosphate hydrolases"/>
    <property type="match status" value="1"/>
</dbReference>
<proteinExistence type="predicted"/>
<keyword evidence="1" id="KW-0547">Nucleotide-binding</keyword>
<dbReference type="PROSITE" id="PS51192">
    <property type="entry name" value="HELICASE_ATP_BIND_1"/>
    <property type="match status" value="1"/>
</dbReference>
<dbReference type="AlphaFoldDB" id="A0A977KAX2"/>
<evidence type="ECO:0000259" key="6">
    <source>
        <dbReference type="PROSITE" id="PS51194"/>
    </source>
</evidence>
<accession>A0A977KAX2</accession>
<dbReference type="KEGG" id="ipc:IPA_03230"/>
<dbReference type="PANTHER" id="PTHR47962">
    <property type="entry name" value="ATP-DEPENDENT HELICASE LHR-RELATED-RELATED"/>
    <property type="match status" value="1"/>
</dbReference>
<dbReference type="InterPro" id="IPR027417">
    <property type="entry name" value="P-loop_NTPase"/>
</dbReference>
<evidence type="ECO:0000313" key="8">
    <source>
        <dbReference type="Proteomes" id="UP001063698"/>
    </source>
</evidence>
<evidence type="ECO:0000259" key="5">
    <source>
        <dbReference type="PROSITE" id="PS51193"/>
    </source>
</evidence>
<dbReference type="SMART" id="SM00490">
    <property type="entry name" value="HELICc"/>
    <property type="match status" value="1"/>
</dbReference>
<dbReference type="PROSITE" id="PS51194">
    <property type="entry name" value="HELICASE_CTER"/>
    <property type="match status" value="1"/>
</dbReference>